<dbReference type="Proteomes" id="UP000010556">
    <property type="component" value="Unassembled WGS sequence"/>
</dbReference>
<evidence type="ECO:0000256" key="9">
    <source>
        <dbReference type="ARBA" id="ARBA00024380"/>
    </source>
</evidence>
<dbReference type="GO" id="GO:0002227">
    <property type="term" value="P:innate immune response in mucosa"/>
    <property type="evidence" value="ECO:0007669"/>
    <property type="project" value="TreeGrafter"/>
</dbReference>
<keyword evidence="6" id="KW-0211">Defensin</keyword>
<sequence length="68" mass="7392">MRLFHILLLPLCLLSAQVGPGAGLLANMGPKMDDYKCGLNGGHCYYSPCPEPTESYGHCYRGRARCCA</sequence>
<organism evidence="15 16">
    <name type="scientific">Myotis davidii</name>
    <name type="common">David's myotis</name>
    <dbReference type="NCBI Taxonomy" id="225400"/>
    <lineage>
        <taxon>Eukaryota</taxon>
        <taxon>Metazoa</taxon>
        <taxon>Chordata</taxon>
        <taxon>Craniata</taxon>
        <taxon>Vertebrata</taxon>
        <taxon>Euteleostomi</taxon>
        <taxon>Mammalia</taxon>
        <taxon>Eutheria</taxon>
        <taxon>Laurasiatheria</taxon>
        <taxon>Chiroptera</taxon>
        <taxon>Yangochiroptera</taxon>
        <taxon>Vespertilionidae</taxon>
        <taxon>Myotis</taxon>
    </lineage>
</organism>
<dbReference type="EMBL" id="KB109880">
    <property type="protein sequence ID" value="ELK27749.1"/>
    <property type="molecule type" value="Genomic_DNA"/>
</dbReference>
<keyword evidence="3" id="KW-0964">Secreted</keyword>
<keyword evidence="8" id="KW-1015">Disulfide bond</keyword>
<dbReference type="PANTHER" id="PTHR21388">
    <property type="entry name" value="BETA-DEFENSIN-RELATED"/>
    <property type="match status" value="1"/>
</dbReference>
<gene>
    <name evidence="15" type="ORF">MDA_GLEAN10002400</name>
</gene>
<feature type="signal peptide" evidence="13">
    <location>
        <begin position="1"/>
        <end position="23"/>
    </location>
</feature>
<name>L5LMR2_MYODS</name>
<dbReference type="PANTHER" id="PTHR21388:SF9">
    <property type="entry name" value="BETA-DEFENSIN 1"/>
    <property type="match status" value="1"/>
</dbReference>
<accession>L5LMR2</accession>
<protein>
    <recommendedName>
        <fullName evidence="11">Beta-defensin 1</fullName>
    </recommendedName>
    <alternativeName>
        <fullName evidence="12">Defensin, beta 1</fullName>
    </alternativeName>
</protein>
<keyword evidence="7" id="KW-0044">Antibiotic</keyword>
<comment type="subunit">
    <text evidence="9">Monomer. Homodimer.</text>
</comment>
<evidence type="ECO:0000256" key="2">
    <source>
        <dbReference type="ARBA" id="ARBA00007371"/>
    </source>
</evidence>
<evidence type="ECO:0000313" key="15">
    <source>
        <dbReference type="EMBL" id="ELK27749.1"/>
    </source>
</evidence>
<evidence type="ECO:0000259" key="14">
    <source>
        <dbReference type="Pfam" id="PF00711"/>
    </source>
</evidence>
<dbReference type="GO" id="GO:0050829">
    <property type="term" value="P:defense response to Gram-negative bacterium"/>
    <property type="evidence" value="ECO:0007669"/>
    <property type="project" value="TreeGrafter"/>
</dbReference>
<keyword evidence="4" id="KW-0929">Antimicrobial</keyword>
<evidence type="ECO:0000256" key="11">
    <source>
        <dbReference type="ARBA" id="ARBA00040807"/>
    </source>
</evidence>
<evidence type="ECO:0000256" key="1">
    <source>
        <dbReference type="ARBA" id="ARBA00004613"/>
    </source>
</evidence>
<reference evidence="16" key="1">
    <citation type="journal article" date="2013" name="Science">
        <title>Comparative analysis of bat genomes provides insight into the evolution of flight and immunity.</title>
        <authorList>
            <person name="Zhang G."/>
            <person name="Cowled C."/>
            <person name="Shi Z."/>
            <person name="Huang Z."/>
            <person name="Bishop-Lilly K.A."/>
            <person name="Fang X."/>
            <person name="Wynne J.W."/>
            <person name="Xiong Z."/>
            <person name="Baker M.L."/>
            <person name="Zhao W."/>
            <person name="Tachedjian M."/>
            <person name="Zhu Y."/>
            <person name="Zhou P."/>
            <person name="Jiang X."/>
            <person name="Ng J."/>
            <person name="Yang L."/>
            <person name="Wu L."/>
            <person name="Xiao J."/>
            <person name="Feng Y."/>
            <person name="Chen Y."/>
            <person name="Sun X."/>
            <person name="Zhang Y."/>
            <person name="Marsh G.A."/>
            <person name="Crameri G."/>
            <person name="Broder C.C."/>
            <person name="Frey K.G."/>
            <person name="Wang L.F."/>
            <person name="Wang J."/>
        </authorList>
    </citation>
    <scope>NUCLEOTIDE SEQUENCE [LARGE SCALE GENOMIC DNA]</scope>
</reference>
<dbReference type="GO" id="GO:0005615">
    <property type="term" value="C:extracellular space"/>
    <property type="evidence" value="ECO:0007669"/>
    <property type="project" value="TreeGrafter"/>
</dbReference>
<evidence type="ECO:0000256" key="12">
    <source>
        <dbReference type="ARBA" id="ARBA00041630"/>
    </source>
</evidence>
<feature type="domain" description="Beta-defensin-like" evidence="14">
    <location>
        <begin position="34"/>
        <end position="67"/>
    </location>
</feature>
<dbReference type="InterPro" id="IPR001855">
    <property type="entry name" value="Defensin_beta-like"/>
</dbReference>
<feature type="chain" id="PRO_5003970443" description="Beta-defensin 1" evidence="13">
    <location>
        <begin position="24"/>
        <end position="68"/>
    </location>
</feature>
<evidence type="ECO:0000256" key="6">
    <source>
        <dbReference type="ARBA" id="ARBA00022940"/>
    </source>
</evidence>
<dbReference type="Pfam" id="PF00711">
    <property type="entry name" value="Defensin_beta"/>
    <property type="match status" value="1"/>
</dbReference>
<proteinExistence type="inferred from homology"/>
<comment type="similarity">
    <text evidence="2">Belongs to the beta-defensin family.</text>
</comment>
<evidence type="ECO:0000256" key="5">
    <source>
        <dbReference type="ARBA" id="ARBA00022729"/>
    </source>
</evidence>
<keyword evidence="16" id="KW-1185">Reference proteome</keyword>
<evidence type="ECO:0000256" key="13">
    <source>
        <dbReference type="SAM" id="SignalP"/>
    </source>
</evidence>
<dbReference type="AlphaFoldDB" id="L5LMR2"/>
<evidence type="ECO:0000256" key="4">
    <source>
        <dbReference type="ARBA" id="ARBA00022529"/>
    </source>
</evidence>
<dbReference type="GO" id="GO:0050830">
    <property type="term" value="P:defense response to Gram-positive bacterium"/>
    <property type="evidence" value="ECO:0007669"/>
    <property type="project" value="TreeGrafter"/>
</dbReference>
<comment type="function">
    <text evidence="10">Has bactericidal activity. May act as a ligand for C-C chemokine receptor CCR6. Positively regulates the sperm motility and bactericidal activity in a CCR6-dependent manner. Binds to CCR6 and triggers Ca2+ mobilization in the sperm which is important for its motility.</text>
</comment>
<evidence type="ECO:0000256" key="7">
    <source>
        <dbReference type="ARBA" id="ARBA00023022"/>
    </source>
</evidence>
<evidence type="ECO:0000313" key="16">
    <source>
        <dbReference type="Proteomes" id="UP000010556"/>
    </source>
</evidence>
<dbReference type="GO" id="GO:0031731">
    <property type="term" value="F:CCR6 chemokine receptor binding"/>
    <property type="evidence" value="ECO:0007669"/>
    <property type="project" value="TreeGrafter"/>
</dbReference>
<evidence type="ECO:0000256" key="10">
    <source>
        <dbReference type="ARBA" id="ARBA00037394"/>
    </source>
</evidence>
<evidence type="ECO:0000256" key="8">
    <source>
        <dbReference type="ARBA" id="ARBA00023157"/>
    </source>
</evidence>
<dbReference type="SUPFAM" id="SSF57392">
    <property type="entry name" value="Defensin-like"/>
    <property type="match status" value="1"/>
</dbReference>
<keyword evidence="5 13" id="KW-0732">Signal</keyword>
<comment type="subcellular location">
    <subcellularLocation>
        <location evidence="1">Secreted</location>
    </subcellularLocation>
</comment>
<evidence type="ECO:0000256" key="3">
    <source>
        <dbReference type="ARBA" id="ARBA00022525"/>
    </source>
</evidence>